<name>A0A4Y2N837_ARAVE</name>
<accession>A0A4Y2N837</accession>
<reference evidence="1 2" key="1">
    <citation type="journal article" date="2019" name="Sci. Rep.">
        <title>Orb-weaving spider Araneus ventricosus genome elucidates the spidroin gene catalogue.</title>
        <authorList>
            <person name="Kono N."/>
            <person name="Nakamura H."/>
            <person name="Ohtoshi R."/>
            <person name="Moran D.A.P."/>
            <person name="Shinohara A."/>
            <person name="Yoshida Y."/>
            <person name="Fujiwara M."/>
            <person name="Mori M."/>
            <person name="Tomita M."/>
            <person name="Arakawa K."/>
        </authorList>
    </citation>
    <scope>NUCLEOTIDE SEQUENCE [LARGE SCALE GENOMIC DNA]</scope>
</reference>
<evidence type="ECO:0000313" key="1">
    <source>
        <dbReference type="EMBL" id="GBN34006.1"/>
    </source>
</evidence>
<sequence length="93" mass="10785">MNSGHRPMFQKLLKISERSMNDLSENKLIRTDCPHECMEVPDHVHKAGMCLGKYHNNREGVNALNCHRAEWVGPTNIRYYSGDWGLLYGRLSR</sequence>
<organism evidence="1 2">
    <name type="scientific">Araneus ventricosus</name>
    <name type="common">Orbweaver spider</name>
    <name type="synonym">Epeira ventricosa</name>
    <dbReference type="NCBI Taxonomy" id="182803"/>
    <lineage>
        <taxon>Eukaryota</taxon>
        <taxon>Metazoa</taxon>
        <taxon>Ecdysozoa</taxon>
        <taxon>Arthropoda</taxon>
        <taxon>Chelicerata</taxon>
        <taxon>Arachnida</taxon>
        <taxon>Araneae</taxon>
        <taxon>Araneomorphae</taxon>
        <taxon>Entelegynae</taxon>
        <taxon>Araneoidea</taxon>
        <taxon>Araneidae</taxon>
        <taxon>Araneus</taxon>
    </lineage>
</organism>
<protein>
    <submittedName>
        <fullName evidence="1">Uncharacterized protein</fullName>
    </submittedName>
</protein>
<dbReference type="EMBL" id="BGPR01207606">
    <property type="protein sequence ID" value="GBN34006.1"/>
    <property type="molecule type" value="Genomic_DNA"/>
</dbReference>
<evidence type="ECO:0000313" key="2">
    <source>
        <dbReference type="Proteomes" id="UP000499080"/>
    </source>
</evidence>
<dbReference type="Proteomes" id="UP000499080">
    <property type="component" value="Unassembled WGS sequence"/>
</dbReference>
<keyword evidence="2" id="KW-1185">Reference proteome</keyword>
<proteinExistence type="predicted"/>
<gene>
    <name evidence="1" type="ORF">AVEN_259765_1</name>
</gene>
<comment type="caution">
    <text evidence="1">The sequence shown here is derived from an EMBL/GenBank/DDBJ whole genome shotgun (WGS) entry which is preliminary data.</text>
</comment>
<dbReference type="AlphaFoldDB" id="A0A4Y2N837"/>